<evidence type="ECO:0000313" key="3">
    <source>
        <dbReference type="Proteomes" id="UP000503018"/>
    </source>
</evidence>
<keyword evidence="3" id="KW-1185">Reference proteome</keyword>
<reference evidence="2 3" key="1">
    <citation type="submission" date="2020-01" db="EMBL/GenBank/DDBJ databases">
        <title>Sphingomonas sp. strain CSW-10.</title>
        <authorList>
            <person name="Chen W.-M."/>
        </authorList>
    </citation>
    <scope>NUCLEOTIDE SEQUENCE [LARGE SCALE GENOMIC DNA]</scope>
    <source>
        <strain evidence="2 3">CSW-10</strain>
    </source>
</reference>
<dbReference type="SUPFAM" id="SSF47616">
    <property type="entry name" value="GST C-terminal domain-like"/>
    <property type="match status" value="1"/>
</dbReference>
<organism evidence="2 3">
    <name type="scientific">Sphingomonas lacunae</name>
    <dbReference type="NCBI Taxonomy" id="2698828"/>
    <lineage>
        <taxon>Bacteria</taxon>
        <taxon>Pseudomonadati</taxon>
        <taxon>Pseudomonadota</taxon>
        <taxon>Alphaproteobacteria</taxon>
        <taxon>Sphingomonadales</taxon>
        <taxon>Sphingomonadaceae</taxon>
        <taxon>Sphingomonas</taxon>
    </lineage>
</organism>
<keyword evidence="2" id="KW-0808">Transferase</keyword>
<dbReference type="Pfam" id="PF13417">
    <property type="entry name" value="GST_N_3"/>
    <property type="match status" value="1"/>
</dbReference>
<gene>
    <name evidence="2" type="ORF">GV829_09755</name>
</gene>
<dbReference type="RefSeq" id="WP_169946201.1">
    <property type="nucleotide sequence ID" value="NZ_CP053015.1"/>
</dbReference>
<evidence type="ECO:0000313" key="2">
    <source>
        <dbReference type="EMBL" id="QJQ32693.1"/>
    </source>
</evidence>
<dbReference type="InterPro" id="IPR036249">
    <property type="entry name" value="Thioredoxin-like_sf"/>
</dbReference>
<protein>
    <submittedName>
        <fullName evidence="2">Glutathione S-transferase</fullName>
    </submittedName>
</protein>
<feature type="domain" description="GST N-terminal" evidence="1">
    <location>
        <begin position="6"/>
        <end position="79"/>
    </location>
</feature>
<dbReference type="GO" id="GO:0016740">
    <property type="term" value="F:transferase activity"/>
    <property type="evidence" value="ECO:0007669"/>
    <property type="project" value="UniProtKB-KW"/>
</dbReference>
<evidence type="ECO:0000259" key="1">
    <source>
        <dbReference type="Pfam" id="PF13417"/>
    </source>
</evidence>
<name>A0A6M4AUD4_9SPHN</name>
<dbReference type="SUPFAM" id="SSF52833">
    <property type="entry name" value="Thioredoxin-like"/>
    <property type="match status" value="1"/>
</dbReference>
<dbReference type="KEGG" id="slan:GV829_09755"/>
<dbReference type="AlphaFoldDB" id="A0A6M4AUD4"/>
<proteinExistence type="predicted"/>
<dbReference type="InterPro" id="IPR004045">
    <property type="entry name" value="Glutathione_S-Trfase_N"/>
</dbReference>
<sequence>MTYTLWGSAHSLYTGKIRSYLIKKRLAFVERYPSNPEFATRVLPAVGVRVIPVLETPDGLILQDSGDMIDWLEAHEAGPQLEPDCPVQQTVSLLLDAFGSENLLPLAMHYRWSYCADQEEFLRAEFGRTMAADMSRADRREAAAKTMAFFNGFLPNLGVTDAVIPAMEAAWFELMDLLDEHFQHHPYLLGGRPCRADFGMMAPLFAHLGRDPVPANLMKLRAPNLYRWTERMNLATISDGEYPGYAESFAPAGTVPESLLPVLRLIAADWVPGLNADAACFNEWASDKPAGTIVSRKGERQVHPNVGSIAFDWRGTVMQRGSQPHMLWMLAKAQAKAASLATPSAERLAVIMAATDGQALLDLPISRAMARQDNVLVLA</sequence>
<dbReference type="Gene3D" id="3.40.30.10">
    <property type="entry name" value="Glutaredoxin"/>
    <property type="match status" value="1"/>
</dbReference>
<dbReference type="Proteomes" id="UP000503018">
    <property type="component" value="Chromosome"/>
</dbReference>
<dbReference type="EMBL" id="CP053015">
    <property type="protein sequence ID" value="QJQ32693.1"/>
    <property type="molecule type" value="Genomic_DNA"/>
</dbReference>
<dbReference type="Gene3D" id="1.20.1050.10">
    <property type="match status" value="1"/>
</dbReference>
<accession>A0A6M4AUD4</accession>
<dbReference type="InterPro" id="IPR036282">
    <property type="entry name" value="Glutathione-S-Trfase_C_sf"/>
</dbReference>